<evidence type="ECO:0000313" key="2">
    <source>
        <dbReference type="Proteomes" id="UP000236903"/>
    </source>
</evidence>
<reference evidence="1 2" key="1">
    <citation type="submission" date="2018-02" db="EMBL/GenBank/DDBJ databases">
        <title>Comparative genomics of Pseudomonas syringae.</title>
        <authorList>
            <person name="Hulin M.T."/>
        </authorList>
    </citation>
    <scope>NUCLEOTIDE SEQUENCE [LARGE SCALE GENOMIC DNA]</scope>
    <source>
        <strain evidence="1 2">R2leaf</strain>
    </source>
</reference>
<evidence type="ECO:0008006" key="3">
    <source>
        <dbReference type="Google" id="ProtNLM"/>
    </source>
</evidence>
<dbReference type="Proteomes" id="UP000236903">
    <property type="component" value="Chromosome"/>
</dbReference>
<gene>
    <name evidence="1" type="ORF">BKM03_00040</name>
</gene>
<sequence>MELDIKLAGFDPVLFIFLNRHRNRVKIIYWERNSFCLSQGDPESAVAPFIGVDCAAVVELVINSGQTRPVPKLPLSSLSGGG</sequence>
<dbReference type="InterPro" id="IPR008878">
    <property type="entry name" value="Transposase_IS66_Orf2"/>
</dbReference>
<dbReference type="Pfam" id="PF05717">
    <property type="entry name" value="TnpB_IS66"/>
    <property type="match status" value="1"/>
</dbReference>
<dbReference type="AlphaFoldDB" id="A0AAD0GNJ5"/>
<dbReference type="KEGG" id="pavl:BKM03_00040"/>
<proteinExistence type="predicted"/>
<evidence type="ECO:0000313" key="1">
    <source>
        <dbReference type="EMBL" id="AVB17857.1"/>
    </source>
</evidence>
<organism evidence="1 2">
    <name type="scientific">Pseudomonas avellanae</name>
    <dbReference type="NCBI Taxonomy" id="46257"/>
    <lineage>
        <taxon>Bacteria</taxon>
        <taxon>Pseudomonadati</taxon>
        <taxon>Pseudomonadota</taxon>
        <taxon>Gammaproteobacteria</taxon>
        <taxon>Pseudomonadales</taxon>
        <taxon>Pseudomonadaceae</taxon>
        <taxon>Pseudomonas</taxon>
    </lineage>
</organism>
<protein>
    <recommendedName>
        <fullName evidence="3">Transposase</fullName>
    </recommendedName>
</protein>
<accession>A0AAD0GNJ5</accession>
<name>A0AAD0GNJ5_9PSED</name>
<dbReference type="EMBL" id="CP026562">
    <property type="protein sequence ID" value="AVB17857.1"/>
    <property type="molecule type" value="Genomic_DNA"/>
</dbReference>